<dbReference type="GO" id="GO:0005524">
    <property type="term" value="F:ATP binding"/>
    <property type="evidence" value="ECO:0007669"/>
    <property type="project" value="UniProtKB-UniRule"/>
</dbReference>
<feature type="binding site" evidence="10">
    <location>
        <begin position="11"/>
        <end position="16"/>
    </location>
    <ligand>
        <name>substrate</name>
    </ligand>
</feature>
<feature type="site" description="Interaction with substrate tRNA" evidence="10">
    <location>
        <position position="100"/>
    </location>
</feature>
<keyword evidence="6 10" id="KW-0547">Nucleotide-binding</keyword>
<feature type="site" description="Interaction with substrate tRNA" evidence="10">
    <location>
        <position position="123"/>
    </location>
</feature>
<evidence type="ECO:0000256" key="4">
    <source>
        <dbReference type="ARBA" id="ARBA00022679"/>
    </source>
</evidence>
<feature type="binding site" evidence="10">
    <location>
        <begin position="9"/>
        <end position="16"/>
    </location>
    <ligand>
        <name>ATP</name>
        <dbReference type="ChEBI" id="CHEBI:30616"/>
    </ligand>
</feature>
<name>A0A154BSZ3_ANASB</name>
<evidence type="ECO:0000313" key="15">
    <source>
        <dbReference type="Proteomes" id="UP000076268"/>
    </source>
</evidence>
<reference evidence="14 15" key="1">
    <citation type="submission" date="2016-02" db="EMBL/GenBank/DDBJ databases">
        <title>Anaerosporomusa subterraneum gen. nov., sp. nov., a spore-forming obligate anaerobe isolated from saprolite.</title>
        <authorList>
            <person name="Choi J.K."/>
            <person name="Shah M."/>
            <person name="Yee N."/>
        </authorList>
    </citation>
    <scope>NUCLEOTIDE SEQUENCE [LARGE SCALE GENOMIC DNA]</scope>
    <source>
        <strain evidence="14 15">RU4</strain>
    </source>
</reference>
<keyword evidence="7 10" id="KW-0067">ATP-binding</keyword>
<dbReference type="STRING" id="1794912.AXX12_03150"/>
<dbReference type="NCBIfam" id="TIGR00174">
    <property type="entry name" value="miaA"/>
    <property type="match status" value="1"/>
</dbReference>
<evidence type="ECO:0000256" key="6">
    <source>
        <dbReference type="ARBA" id="ARBA00022741"/>
    </source>
</evidence>
<evidence type="ECO:0000256" key="1">
    <source>
        <dbReference type="ARBA" id="ARBA00001946"/>
    </source>
</evidence>
<evidence type="ECO:0000256" key="12">
    <source>
        <dbReference type="RuleBase" id="RU003784"/>
    </source>
</evidence>
<keyword evidence="4 10" id="KW-0808">Transferase</keyword>
<evidence type="ECO:0000256" key="13">
    <source>
        <dbReference type="RuleBase" id="RU003785"/>
    </source>
</evidence>
<dbReference type="Pfam" id="PF01715">
    <property type="entry name" value="IPPT"/>
    <property type="match status" value="1"/>
</dbReference>
<protein>
    <recommendedName>
        <fullName evidence="10">tRNA dimethylallyltransferase</fullName>
        <ecNumber evidence="10">2.5.1.75</ecNumber>
    </recommendedName>
    <alternativeName>
        <fullName evidence="10">Dimethylallyl diphosphate:tRNA dimethylallyltransferase</fullName>
        <shortName evidence="10">DMAPP:tRNA dimethylallyltransferase</shortName>
        <shortName evidence="10">DMATase</shortName>
    </alternativeName>
    <alternativeName>
        <fullName evidence="10">Isopentenyl-diphosphate:tRNA isopentenyltransferase</fullName>
        <shortName evidence="10">IPP transferase</shortName>
        <shortName evidence="10">IPPT</shortName>
        <shortName evidence="10">IPTase</shortName>
    </alternativeName>
</protein>
<comment type="catalytic activity">
    <reaction evidence="9 10 11">
        <text>adenosine(37) in tRNA + dimethylallyl diphosphate = N(6)-dimethylallyladenosine(37) in tRNA + diphosphate</text>
        <dbReference type="Rhea" id="RHEA:26482"/>
        <dbReference type="Rhea" id="RHEA-COMP:10162"/>
        <dbReference type="Rhea" id="RHEA-COMP:10375"/>
        <dbReference type="ChEBI" id="CHEBI:33019"/>
        <dbReference type="ChEBI" id="CHEBI:57623"/>
        <dbReference type="ChEBI" id="CHEBI:74411"/>
        <dbReference type="ChEBI" id="CHEBI:74415"/>
        <dbReference type="EC" id="2.5.1.75"/>
    </reaction>
</comment>
<dbReference type="Gene3D" id="1.10.20.140">
    <property type="match status" value="1"/>
</dbReference>
<keyword evidence="8 10" id="KW-0460">Magnesium</keyword>
<dbReference type="GO" id="GO:0052381">
    <property type="term" value="F:tRNA dimethylallyltransferase activity"/>
    <property type="evidence" value="ECO:0007669"/>
    <property type="project" value="UniProtKB-UniRule"/>
</dbReference>
<comment type="function">
    <text evidence="2 10 12">Catalyzes the transfer of a dimethylallyl group onto the adenine at position 37 in tRNAs that read codons beginning with uridine, leading to the formation of N6-(dimethylallyl)adenosine (i(6)A).</text>
</comment>
<accession>A0A154BSZ3</accession>
<comment type="similarity">
    <text evidence="3 10 13">Belongs to the IPP transferase family.</text>
</comment>
<evidence type="ECO:0000256" key="11">
    <source>
        <dbReference type="RuleBase" id="RU003783"/>
    </source>
</evidence>
<evidence type="ECO:0000256" key="8">
    <source>
        <dbReference type="ARBA" id="ARBA00022842"/>
    </source>
</evidence>
<keyword evidence="15" id="KW-1185">Reference proteome</keyword>
<organism evidence="14 15">
    <name type="scientific">Anaerosporomusa subterranea</name>
    <dbReference type="NCBI Taxonomy" id="1794912"/>
    <lineage>
        <taxon>Bacteria</taxon>
        <taxon>Bacillati</taxon>
        <taxon>Bacillota</taxon>
        <taxon>Negativicutes</taxon>
        <taxon>Acetonemataceae</taxon>
        <taxon>Anaerosporomusa</taxon>
    </lineage>
</organism>
<dbReference type="InterPro" id="IPR039657">
    <property type="entry name" value="Dimethylallyltransferase"/>
</dbReference>
<evidence type="ECO:0000256" key="10">
    <source>
        <dbReference type="HAMAP-Rule" id="MF_00185"/>
    </source>
</evidence>
<dbReference type="Gene3D" id="3.40.50.300">
    <property type="entry name" value="P-loop containing nucleotide triphosphate hydrolases"/>
    <property type="match status" value="1"/>
</dbReference>
<dbReference type="PANTHER" id="PTHR11088:SF60">
    <property type="entry name" value="TRNA DIMETHYLALLYLTRANSFERASE"/>
    <property type="match status" value="1"/>
</dbReference>
<comment type="caution">
    <text evidence="14">The sequence shown here is derived from an EMBL/GenBank/DDBJ whole genome shotgun (WGS) entry which is preliminary data.</text>
</comment>
<dbReference type="InterPro" id="IPR027417">
    <property type="entry name" value="P-loop_NTPase"/>
</dbReference>
<sequence length="309" mass="34707">MERLIAVVGPTAVGKTKVSIDLASYLYTKIISGDSMLVYRGLDIGTAKPTQEEQAGIIHELIDIRDPGEEFSVVDFKQLASECITRVNATGRIPVIAGGTGLYIKALLEDYGLTTPPGDELIRQELKRIADEQGNERLYQLLAESDPVKAALLHPNDVRRIIRALEIRMLTTKPVIEDSAAGLKYDSLVIGLSMDREKLYERINRRVDTMIAMGLADEVKRLVEQGVPLTSQAMQAIGYKQMIGYVKGEYSLADAAEAIKLATRHFAKRQMTWYRKMPYIRWVNVDEYTDHSTLMEHIYNLVAEKFGIE</sequence>
<comment type="cofactor">
    <cofactor evidence="1 10">
        <name>Mg(2+)</name>
        <dbReference type="ChEBI" id="CHEBI:18420"/>
    </cofactor>
</comment>
<evidence type="ECO:0000256" key="9">
    <source>
        <dbReference type="ARBA" id="ARBA00049563"/>
    </source>
</evidence>
<evidence type="ECO:0000256" key="7">
    <source>
        <dbReference type="ARBA" id="ARBA00022840"/>
    </source>
</evidence>
<dbReference type="AlphaFoldDB" id="A0A154BSZ3"/>
<evidence type="ECO:0000313" key="14">
    <source>
        <dbReference type="EMBL" id="KYZ77144.1"/>
    </source>
</evidence>
<evidence type="ECO:0000256" key="3">
    <source>
        <dbReference type="ARBA" id="ARBA00005842"/>
    </source>
</evidence>
<comment type="subunit">
    <text evidence="10">Monomer.</text>
</comment>
<dbReference type="OrthoDB" id="9776390at2"/>
<feature type="region of interest" description="Interaction with substrate tRNA" evidence="10">
    <location>
        <begin position="34"/>
        <end position="37"/>
    </location>
</feature>
<evidence type="ECO:0000256" key="2">
    <source>
        <dbReference type="ARBA" id="ARBA00003213"/>
    </source>
</evidence>
<dbReference type="Proteomes" id="UP000076268">
    <property type="component" value="Unassembled WGS sequence"/>
</dbReference>
<dbReference type="SUPFAM" id="SSF52540">
    <property type="entry name" value="P-loop containing nucleoside triphosphate hydrolases"/>
    <property type="match status" value="2"/>
</dbReference>
<dbReference type="PANTHER" id="PTHR11088">
    <property type="entry name" value="TRNA DIMETHYLALLYLTRANSFERASE"/>
    <property type="match status" value="1"/>
</dbReference>
<gene>
    <name evidence="10" type="primary">miaA</name>
    <name evidence="14" type="ORF">AXX12_03150</name>
</gene>
<dbReference type="GO" id="GO:0006400">
    <property type="term" value="P:tRNA modification"/>
    <property type="evidence" value="ECO:0007669"/>
    <property type="project" value="TreeGrafter"/>
</dbReference>
<dbReference type="RefSeq" id="WP_066238932.1">
    <property type="nucleotide sequence ID" value="NZ_LSGP01000013.1"/>
</dbReference>
<dbReference type="InterPro" id="IPR018022">
    <property type="entry name" value="IPT"/>
</dbReference>
<proteinExistence type="inferred from homology"/>
<dbReference type="HAMAP" id="MF_00185">
    <property type="entry name" value="IPP_trans"/>
    <property type="match status" value="1"/>
</dbReference>
<dbReference type="EMBL" id="LSGP01000013">
    <property type="protein sequence ID" value="KYZ77144.1"/>
    <property type="molecule type" value="Genomic_DNA"/>
</dbReference>
<keyword evidence="5 10" id="KW-0819">tRNA processing</keyword>
<dbReference type="EC" id="2.5.1.75" evidence="10"/>
<comment type="caution">
    <text evidence="10">Lacks conserved residue(s) required for the propagation of feature annotation.</text>
</comment>
<evidence type="ECO:0000256" key="5">
    <source>
        <dbReference type="ARBA" id="ARBA00022694"/>
    </source>
</evidence>